<gene>
    <name evidence="1" type="ORF">PMACD_LOCUS10407</name>
</gene>
<dbReference type="OrthoDB" id="10069590at2759"/>
<comment type="caution">
    <text evidence="1">The sequence shown here is derived from an EMBL/GenBank/DDBJ whole genome shotgun (WGS) entry which is preliminary data.</text>
</comment>
<sequence>MASTCLTPFAATIFFGFNTVVTPVSSKFHILDGSKLCFNMTSPSLLKNVFTLCRLKDDARGALVASGDLMDKDRFLFRKPVNQSALASLFLLRDWNVRPRIHGKHLLSNKVESTCCGVAVNMLLATLRVAELTASC</sequence>
<proteinExistence type="predicted"/>
<dbReference type="EMBL" id="CAJOBZ010000031">
    <property type="protein sequence ID" value="CAF4890474.1"/>
    <property type="molecule type" value="Genomic_DNA"/>
</dbReference>
<accession>A0A821UJ23</accession>
<reference evidence="1" key="1">
    <citation type="submission" date="2021-02" db="EMBL/GenBank/DDBJ databases">
        <authorList>
            <person name="Steward A R."/>
        </authorList>
    </citation>
    <scope>NUCLEOTIDE SEQUENCE</scope>
</reference>
<keyword evidence="2" id="KW-1185">Reference proteome</keyword>
<dbReference type="AlphaFoldDB" id="A0A821UJ23"/>
<protein>
    <submittedName>
        <fullName evidence="1">Uncharacterized protein</fullName>
    </submittedName>
</protein>
<dbReference type="Proteomes" id="UP000663880">
    <property type="component" value="Unassembled WGS sequence"/>
</dbReference>
<name>A0A821UJ23_9NEOP</name>
<organism evidence="1 2">
    <name type="scientific">Pieris macdunnoughi</name>
    <dbReference type="NCBI Taxonomy" id="345717"/>
    <lineage>
        <taxon>Eukaryota</taxon>
        <taxon>Metazoa</taxon>
        <taxon>Ecdysozoa</taxon>
        <taxon>Arthropoda</taxon>
        <taxon>Hexapoda</taxon>
        <taxon>Insecta</taxon>
        <taxon>Pterygota</taxon>
        <taxon>Neoptera</taxon>
        <taxon>Endopterygota</taxon>
        <taxon>Lepidoptera</taxon>
        <taxon>Glossata</taxon>
        <taxon>Ditrysia</taxon>
        <taxon>Papilionoidea</taxon>
        <taxon>Pieridae</taxon>
        <taxon>Pierinae</taxon>
        <taxon>Pieris</taxon>
    </lineage>
</organism>
<evidence type="ECO:0000313" key="2">
    <source>
        <dbReference type="Proteomes" id="UP000663880"/>
    </source>
</evidence>
<evidence type="ECO:0000313" key="1">
    <source>
        <dbReference type="EMBL" id="CAF4890474.1"/>
    </source>
</evidence>